<keyword evidence="2" id="KW-0793">Thylakoid</keyword>
<feature type="domain" description="PB1-like" evidence="5">
    <location>
        <begin position="1"/>
        <end position="99"/>
    </location>
</feature>
<dbReference type="InterPro" id="IPR023222">
    <property type="entry name" value="PsbQ-like_dom_sf"/>
</dbReference>
<sequence>MGDVFDYVFHHGGKFITDGTLKYEGETTTLSFDPDVWSYFVVVSIVKSFGYDNFKELWYCVGGGSVLENRLEELRDDTGAMHMANLGRLNGEVHLYVIHVVSEPEVINMVEYVTNDQGQVHDDGEVQEDDEEDGDNVHVDGEVDGDLEEVQQGEEHGDAVEVEVEGHGDVEDFHEVEEDVNCVEGVVEDQVHVCSWSTSTDERDEHENNECLEGLVDVSVQCDVDGDIDGNVEVEVEVESLKDSDDVSVESDDHDERGLSDEEWKSEELLTATDSDDEVNDIEGYGRVDHATKIKSSLEAQKYYAATVSILNDVLAKLG</sequence>
<dbReference type="GO" id="GO:0009654">
    <property type="term" value="C:photosystem II oxygen evolving complex"/>
    <property type="evidence" value="ECO:0007669"/>
    <property type="project" value="InterPro"/>
</dbReference>
<dbReference type="GO" id="GO:0005509">
    <property type="term" value="F:calcium ion binding"/>
    <property type="evidence" value="ECO:0007669"/>
    <property type="project" value="InterPro"/>
</dbReference>
<dbReference type="OMA" id="INMVEYV"/>
<evidence type="ECO:0000313" key="7">
    <source>
        <dbReference type="Proteomes" id="UP000053144"/>
    </source>
</evidence>
<accession>A0A0L9VSS4</accession>
<feature type="region of interest" description="Disordered" evidence="4">
    <location>
        <begin position="240"/>
        <end position="278"/>
    </location>
</feature>
<name>A0A0L9VSS4_PHAAN</name>
<reference evidence="7" key="1">
    <citation type="journal article" date="2015" name="Proc. Natl. Acad. Sci. U.S.A.">
        <title>Genome sequencing of adzuki bean (Vigna angularis) provides insight into high starch and low fat accumulation and domestication.</title>
        <authorList>
            <person name="Yang K."/>
            <person name="Tian Z."/>
            <person name="Chen C."/>
            <person name="Luo L."/>
            <person name="Zhao B."/>
            <person name="Wang Z."/>
            <person name="Yu L."/>
            <person name="Li Y."/>
            <person name="Sun Y."/>
            <person name="Li W."/>
            <person name="Chen Y."/>
            <person name="Li Y."/>
            <person name="Zhang Y."/>
            <person name="Ai D."/>
            <person name="Zhao J."/>
            <person name="Shang C."/>
            <person name="Ma Y."/>
            <person name="Wu B."/>
            <person name="Wang M."/>
            <person name="Gao L."/>
            <person name="Sun D."/>
            <person name="Zhang P."/>
            <person name="Guo F."/>
            <person name="Wang W."/>
            <person name="Li Y."/>
            <person name="Wang J."/>
            <person name="Varshney R.K."/>
            <person name="Wang J."/>
            <person name="Ling H.Q."/>
            <person name="Wan P."/>
        </authorList>
    </citation>
    <scope>NUCLEOTIDE SEQUENCE</scope>
    <source>
        <strain evidence="7">cv. Jingnong 6</strain>
    </source>
</reference>
<dbReference type="GO" id="GO:0015979">
    <property type="term" value="P:photosynthesis"/>
    <property type="evidence" value="ECO:0007669"/>
    <property type="project" value="InterPro"/>
</dbReference>
<dbReference type="InterPro" id="IPR058594">
    <property type="entry name" value="PB1-like_dom_pln"/>
</dbReference>
<evidence type="ECO:0000256" key="1">
    <source>
        <dbReference type="ARBA" id="ARBA00004370"/>
    </source>
</evidence>
<dbReference type="Proteomes" id="UP000053144">
    <property type="component" value="Chromosome 11"/>
</dbReference>
<organism evidence="6 7">
    <name type="scientific">Phaseolus angularis</name>
    <name type="common">Azuki bean</name>
    <name type="synonym">Vigna angularis</name>
    <dbReference type="NCBI Taxonomy" id="3914"/>
    <lineage>
        <taxon>Eukaryota</taxon>
        <taxon>Viridiplantae</taxon>
        <taxon>Streptophyta</taxon>
        <taxon>Embryophyta</taxon>
        <taxon>Tracheophyta</taxon>
        <taxon>Spermatophyta</taxon>
        <taxon>Magnoliopsida</taxon>
        <taxon>eudicotyledons</taxon>
        <taxon>Gunneridae</taxon>
        <taxon>Pentapetalae</taxon>
        <taxon>rosids</taxon>
        <taxon>fabids</taxon>
        <taxon>Fabales</taxon>
        <taxon>Fabaceae</taxon>
        <taxon>Papilionoideae</taxon>
        <taxon>50 kb inversion clade</taxon>
        <taxon>NPAAA clade</taxon>
        <taxon>indigoferoid/millettioid clade</taxon>
        <taxon>Phaseoleae</taxon>
        <taxon>Vigna</taxon>
    </lineage>
</organism>
<evidence type="ECO:0000256" key="4">
    <source>
        <dbReference type="SAM" id="MobiDB-lite"/>
    </source>
</evidence>
<dbReference type="Pfam" id="PF05757">
    <property type="entry name" value="PsbQ"/>
    <property type="match status" value="1"/>
</dbReference>
<protein>
    <recommendedName>
        <fullName evidence="5">PB1-like domain-containing protein</fullName>
    </recommendedName>
</protein>
<dbReference type="InterPro" id="IPR008797">
    <property type="entry name" value="PSII_PsbQ"/>
</dbReference>
<keyword evidence="3" id="KW-0472">Membrane</keyword>
<evidence type="ECO:0000259" key="5">
    <source>
        <dbReference type="Pfam" id="PF26130"/>
    </source>
</evidence>
<proteinExistence type="predicted"/>
<evidence type="ECO:0000313" key="6">
    <source>
        <dbReference type="EMBL" id="KOM57917.1"/>
    </source>
</evidence>
<dbReference type="Gene3D" id="1.20.120.290">
    <property type="entry name" value="Oxygen-evolving enhancer protein 3 (PsbQ), four-helix up-down bundle"/>
    <property type="match status" value="1"/>
</dbReference>
<evidence type="ECO:0000256" key="3">
    <source>
        <dbReference type="ARBA" id="ARBA00023136"/>
    </source>
</evidence>
<dbReference type="EMBL" id="CM003381">
    <property type="protein sequence ID" value="KOM57917.1"/>
    <property type="molecule type" value="Genomic_DNA"/>
</dbReference>
<comment type="subcellular location">
    <subcellularLocation>
        <location evidence="1">Membrane</location>
    </subcellularLocation>
</comment>
<dbReference type="Gramene" id="KOM57917">
    <property type="protein sequence ID" value="KOM57917"/>
    <property type="gene ID" value="LR48_Vigan11g095000"/>
</dbReference>
<dbReference type="GO" id="GO:0019898">
    <property type="term" value="C:extrinsic component of membrane"/>
    <property type="evidence" value="ECO:0007669"/>
    <property type="project" value="InterPro"/>
</dbReference>
<dbReference type="Pfam" id="PF26130">
    <property type="entry name" value="PB1-like"/>
    <property type="match status" value="1"/>
</dbReference>
<evidence type="ECO:0000256" key="2">
    <source>
        <dbReference type="ARBA" id="ARBA00023078"/>
    </source>
</evidence>
<dbReference type="AlphaFoldDB" id="A0A0L9VSS4"/>
<gene>
    <name evidence="6" type="ORF">LR48_Vigan11g095000</name>
</gene>
<feature type="compositionally biased region" description="Basic and acidic residues" evidence="4">
    <location>
        <begin position="254"/>
        <end position="268"/>
    </location>
</feature>